<dbReference type="EMBL" id="JARQWQ010000065">
    <property type="protein sequence ID" value="KAK2555030.1"/>
    <property type="molecule type" value="Genomic_DNA"/>
</dbReference>
<comment type="caution">
    <text evidence="1">The sequence shown here is derived from an EMBL/GenBank/DDBJ whole genome shotgun (WGS) entry which is preliminary data.</text>
</comment>
<dbReference type="Gene3D" id="2.60.120.260">
    <property type="entry name" value="Galactose-binding domain-like"/>
    <property type="match status" value="1"/>
</dbReference>
<dbReference type="GO" id="GO:0005813">
    <property type="term" value="C:centrosome"/>
    <property type="evidence" value="ECO:0007669"/>
    <property type="project" value="TreeGrafter"/>
</dbReference>
<reference evidence="1" key="1">
    <citation type="journal article" date="2023" name="G3 (Bethesda)">
        <title>Whole genome assembly and annotation of the endangered Caribbean coral Acropora cervicornis.</title>
        <authorList>
            <person name="Selwyn J.D."/>
            <person name="Vollmer S.V."/>
        </authorList>
    </citation>
    <scope>NUCLEOTIDE SEQUENCE</scope>
    <source>
        <strain evidence="1">K2</strain>
    </source>
</reference>
<keyword evidence="2" id="KW-1185">Reference proteome</keyword>
<dbReference type="SUPFAM" id="SSF49785">
    <property type="entry name" value="Galactose-binding domain-like"/>
    <property type="match status" value="1"/>
</dbReference>
<dbReference type="PANTHER" id="PTHR33906:SF1">
    <property type="entry name" value="INTRAFLAGELLAR TRANSPORT PROTEIN 25 HOMOLOG"/>
    <property type="match status" value="1"/>
</dbReference>
<dbReference type="InterPro" id="IPR008979">
    <property type="entry name" value="Galactose-bd-like_sf"/>
</dbReference>
<dbReference type="InterPro" id="IPR033558">
    <property type="entry name" value="IFT25"/>
</dbReference>
<dbReference type="GO" id="GO:0042073">
    <property type="term" value="P:intraciliary transport"/>
    <property type="evidence" value="ECO:0007669"/>
    <property type="project" value="InterPro"/>
</dbReference>
<dbReference type="Proteomes" id="UP001249851">
    <property type="component" value="Unassembled WGS sequence"/>
</dbReference>
<accession>A0AAD9Q5C6</accession>
<dbReference type="GO" id="GO:0030992">
    <property type="term" value="C:intraciliary transport particle B"/>
    <property type="evidence" value="ECO:0007669"/>
    <property type="project" value="InterPro"/>
</dbReference>
<proteinExistence type="predicted"/>
<name>A0AAD9Q5C6_ACRCE</name>
<sequence length="165" mass="18413">MFDVALRSAGGTIALVTSFDEKYPPENIIDGSLDTFWPTTGMFPQEFIITFSTLMSIGNIKILCSNVKELCIEKSTKTEPVEFEPLVEKEIENIDGQMQREEIEASFMIASFCSNIIHVIIISCSKPCRMHIPVTSASHLRFLIKSAFDHFVSIHNVSVNGTAVH</sequence>
<gene>
    <name evidence="1" type="ORF">P5673_023377</name>
</gene>
<protein>
    <submittedName>
        <fullName evidence="1">Intraflagellar transport protein 25-like protein</fullName>
    </submittedName>
</protein>
<reference evidence="1" key="2">
    <citation type="journal article" date="2023" name="Science">
        <title>Genomic signatures of disease resistance in endangered staghorn corals.</title>
        <authorList>
            <person name="Vollmer S.V."/>
            <person name="Selwyn J.D."/>
            <person name="Despard B.A."/>
            <person name="Roesel C.L."/>
        </authorList>
    </citation>
    <scope>NUCLEOTIDE SEQUENCE</scope>
    <source>
        <strain evidence="1">K2</strain>
    </source>
</reference>
<dbReference type="AlphaFoldDB" id="A0AAD9Q5C6"/>
<evidence type="ECO:0000313" key="2">
    <source>
        <dbReference type="Proteomes" id="UP001249851"/>
    </source>
</evidence>
<dbReference type="PANTHER" id="PTHR33906">
    <property type="entry name" value="INTRAFLAGELLAR TRANSPORT PROTEIN 25 HOMOLOG"/>
    <property type="match status" value="1"/>
</dbReference>
<evidence type="ECO:0000313" key="1">
    <source>
        <dbReference type="EMBL" id="KAK2555030.1"/>
    </source>
</evidence>
<organism evidence="1 2">
    <name type="scientific">Acropora cervicornis</name>
    <name type="common">Staghorn coral</name>
    <dbReference type="NCBI Taxonomy" id="6130"/>
    <lineage>
        <taxon>Eukaryota</taxon>
        <taxon>Metazoa</taxon>
        <taxon>Cnidaria</taxon>
        <taxon>Anthozoa</taxon>
        <taxon>Hexacorallia</taxon>
        <taxon>Scleractinia</taxon>
        <taxon>Astrocoeniina</taxon>
        <taxon>Acroporidae</taxon>
        <taxon>Acropora</taxon>
    </lineage>
</organism>
<dbReference type="GO" id="GO:0005929">
    <property type="term" value="C:cilium"/>
    <property type="evidence" value="ECO:0007669"/>
    <property type="project" value="TreeGrafter"/>
</dbReference>